<dbReference type="RefSeq" id="XP_003055568.1">
    <property type="nucleotide sequence ID" value="XM_003055522.1"/>
</dbReference>
<evidence type="ECO:0000313" key="2">
    <source>
        <dbReference type="EMBL" id="EEH60820.1"/>
    </source>
</evidence>
<gene>
    <name evidence="2" type="ORF">MICPUCDRAFT_37980</name>
</gene>
<evidence type="ECO:0000313" key="3">
    <source>
        <dbReference type="Proteomes" id="UP000001876"/>
    </source>
</evidence>
<keyword evidence="3" id="KW-1185">Reference proteome</keyword>
<sequence length="282" mass="29224">MRAQMRAESGDTDGETRISGDDEIVYFCQAMRRRGERVALLTGDVNAGVGARSYASPDDVPIATFDPETGSAPRDLRALATAVDAFYARASAAQRAMEGTTTDGRAAASAAAAPPPPARDASSAAPAFDDATPETTTLAVLDALDAALPSAVETMLRDELGDMWACAVRDDDEDLDAFGADEAFRAFRKNHATFNAGRRVREGKDAMDVLAAARRARDRGKGGGVAGAAGFGGFEGRMRALEIVGAAREVLRACPADVAAVAAAVRVADAARAALTASKLKS</sequence>
<proteinExistence type="predicted"/>
<dbReference type="EMBL" id="GG663735">
    <property type="protein sequence ID" value="EEH60820.1"/>
    <property type="molecule type" value="Genomic_DNA"/>
</dbReference>
<protein>
    <submittedName>
        <fullName evidence="2">Predicted protein</fullName>
    </submittedName>
</protein>
<organism evidence="3">
    <name type="scientific">Micromonas pusilla (strain CCMP1545)</name>
    <name type="common">Picoplanktonic green alga</name>
    <dbReference type="NCBI Taxonomy" id="564608"/>
    <lineage>
        <taxon>Eukaryota</taxon>
        <taxon>Viridiplantae</taxon>
        <taxon>Chlorophyta</taxon>
        <taxon>Mamiellophyceae</taxon>
        <taxon>Mamiellales</taxon>
        <taxon>Mamiellaceae</taxon>
        <taxon>Micromonas</taxon>
    </lineage>
</organism>
<dbReference type="KEGG" id="mpp:MICPUCDRAFT_37980"/>
<dbReference type="GeneID" id="9680427"/>
<dbReference type="Proteomes" id="UP000001876">
    <property type="component" value="Unassembled WGS sequence"/>
</dbReference>
<feature type="compositionally biased region" description="Low complexity" evidence="1">
    <location>
        <begin position="119"/>
        <end position="129"/>
    </location>
</feature>
<dbReference type="OrthoDB" id="10679776at2759"/>
<dbReference type="AlphaFoldDB" id="C1MHX9"/>
<reference evidence="2 3" key="1">
    <citation type="journal article" date="2009" name="Science">
        <title>Green evolution and dynamic adaptations revealed by genomes of the marine picoeukaryotes Micromonas.</title>
        <authorList>
            <person name="Worden A.Z."/>
            <person name="Lee J.H."/>
            <person name="Mock T."/>
            <person name="Rouze P."/>
            <person name="Simmons M.P."/>
            <person name="Aerts A.L."/>
            <person name="Allen A.E."/>
            <person name="Cuvelier M.L."/>
            <person name="Derelle E."/>
            <person name="Everett M.V."/>
            <person name="Foulon E."/>
            <person name="Grimwood J."/>
            <person name="Gundlach H."/>
            <person name="Henrissat B."/>
            <person name="Napoli C."/>
            <person name="McDonald S.M."/>
            <person name="Parker M.S."/>
            <person name="Rombauts S."/>
            <person name="Salamov A."/>
            <person name="Von Dassow P."/>
            <person name="Badger J.H."/>
            <person name="Coutinho P.M."/>
            <person name="Demir E."/>
            <person name="Dubchak I."/>
            <person name="Gentemann C."/>
            <person name="Eikrem W."/>
            <person name="Gready J.E."/>
            <person name="John U."/>
            <person name="Lanier W."/>
            <person name="Lindquist E.A."/>
            <person name="Lucas S."/>
            <person name="Mayer K.F."/>
            <person name="Moreau H."/>
            <person name="Not F."/>
            <person name="Otillar R."/>
            <person name="Panaud O."/>
            <person name="Pangilinan J."/>
            <person name="Paulsen I."/>
            <person name="Piegu B."/>
            <person name="Poliakov A."/>
            <person name="Robbens S."/>
            <person name="Schmutz J."/>
            <person name="Toulza E."/>
            <person name="Wyss T."/>
            <person name="Zelensky A."/>
            <person name="Zhou K."/>
            <person name="Armbrust E.V."/>
            <person name="Bhattacharya D."/>
            <person name="Goodenough U.W."/>
            <person name="Van de Peer Y."/>
            <person name="Grigoriev I.V."/>
        </authorList>
    </citation>
    <scope>NUCLEOTIDE SEQUENCE [LARGE SCALE GENOMIC DNA]</scope>
    <source>
        <strain evidence="2 3">CCMP1545</strain>
    </source>
</reference>
<evidence type="ECO:0000256" key="1">
    <source>
        <dbReference type="SAM" id="MobiDB-lite"/>
    </source>
</evidence>
<feature type="region of interest" description="Disordered" evidence="1">
    <location>
        <begin position="97"/>
        <end position="129"/>
    </location>
</feature>
<accession>C1MHX9</accession>
<name>C1MHX9_MICPC</name>